<feature type="signal peptide" evidence="2">
    <location>
        <begin position="1"/>
        <end position="19"/>
    </location>
</feature>
<feature type="chain" id="PRO_5002268859" evidence="2">
    <location>
        <begin position="20"/>
        <end position="105"/>
    </location>
</feature>
<dbReference type="InParanoid" id="A0A0D2UTI2"/>
<keyword evidence="2" id="KW-0732">Signal</keyword>
<keyword evidence="4" id="KW-1185">Reference proteome</keyword>
<dbReference type="EMBL" id="KE346380">
    <property type="protein sequence ID" value="KJE98296.1"/>
    <property type="molecule type" value="Genomic_DNA"/>
</dbReference>
<gene>
    <name evidence="3" type="ORF">CAOG_010201</name>
</gene>
<dbReference type="Proteomes" id="UP000008743">
    <property type="component" value="Unassembled WGS sequence"/>
</dbReference>
<evidence type="ECO:0000256" key="2">
    <source>
        <dbReference type="SAM" id="SignalP"/>
    </source>
</evidence>
<evidence type="ECO:0000313" key="4">
    <source>
        <dbReference type="Proteomes" id="UP000008743"/>
    </source>
</evidence>
<dbReference type="AlphaFoldDB" id="A0A0D2UTI2"/>
<reference evidence="4" key="1">
    <citation type="submission" date="2011-02" db="EMBL/GenBank/DDBJ databases">
        <title>The Genome Sequence of Capsaspora owczarzaki ATCC 30864.</title>
        <authorList>
            <person name="Russ C."/>
            <person name="Cuomo C."/>
            <person name="Burger G."/>
            <person name="Gray M.W."/>
            <person name="Holland P.W.H."/>
            <person name="King N."/>
            <person name="Lang F.B.F."/>
            <person name="Roger A.J."/>
            <person name="Ruiz-Trillo I."/>
            <person name="Young S.K."/>
            <person name="Zeng Q."/>
            <person name="Gargeya S."/>
            <person name="Alvarado L."/>
            <person name="Berlin A."/>
            <person name="Chapman S.B."/>
            <person name="Chen Z."/>
            <person name="Freedman E."/>
            <person name="Gellesch M."/>
            <person name="Goldberg J."/>
            <person name="Griggs A."/>
            <person name="Gujja S."/>
            <person name="Heilman E."/>
            <person name="Heiman D."/>
            <person name="Howarth C."/>
            <person name="Mehta T."/>
            <person name="Neiman D."/>
            <person name="Pearson M."/>
            <person name="Roberts A."/>
            <person name="Saif S."/>
            <person name="Shea T."/>
            <person name="Shenoy N."/>
            <person name="Sisk P."/>
            <person name="Stolte C."/>
            <person name="Sykes S."/>
            <person name="White J."/>
            <person name="Yandava C."/>
            <person name="Haas B."/>
            <person name="Nusbaum C."/>
            <person name="Birren B."/>
        </authorList>
    </citation>
    <scope>NUCLEOTIDE SEQUENCE</scope>
    <source>
        <strain evidence="4">ATCC 30864</strain>
    </source>
</reference>
<protein>
    <submittedName>
        <fullName evidence="3">Uncharacterized protein</fullName>
    </submittedName>
</protein>
<name>A0A0D2UTI2_CAPO3</name>
<proteinExistence type="predicted"/>
<organism evidence="3 4">
    <name type="scientific">Capsaspora owczarzaki (strain ATCC 30864)</name>
    <dbReference type="NCBI Taxonomy" id="595528"/>
    <lineage>
        <taxon>Eukaryota</taxon>
        <taxon>Filasterea</taxon>
        <taxon>Capsaspora</taxon>
    </lineage>
</organism>
<accession>A0A0D2UTI2</accession>
<sequence>MIMMMLAAIVLLAPTTVAGAAAAGDQTSDALQRPPSQSQSQSDPPSHPHGGRSRAIQYLSAESFEGLKQVAPFIVAVLTVSPASTLAAQSQLDARYQSTLRRAMA</sequence>
<feature type="region of interest" description="Disordered" evidence="1">
    <location>
        <begin position="22"/>
        <end position="53"/>
    </location>
</feature>
<evidence type="ECO:0000313" key="3">
    <source>
        <dbReference type="EMBL" id="KJE98296.1"/>
    </source>
</evidence>
<evidence type="ECO:0000256" key="1">
    <source>
        <dbReference type="SAM" id="MobiDB-lite"/>
    </source>
</evidence>
<feature type="compositionally biased region" description="Low complexity" evidence="1">
    <location>
        <begin position="34"/>
        <end position="44"/>
    </location>
</feature>